<dbReference type="EMBL" id="CP123754">
    <property type="protein sequence ID" value="WGO82160.1"/>
    <property type="molecule type" value="Genomic_DNA"/>
</dbReference>
<gene>
    <name evidence="1" type="ORF">QG404_00080</name>
    <name evidence="2" type="ORF">QG404_00440</name>
</gene>
<evidence type="ECO:0000313" key="3">
    <source>
        <dbReference type="Proteomes" id="UP001231859"/>
    </source>
</evidence>
<dbReference type="EMBL" id="CP123757">
    <property type="protein sequence ID" value="WGO82261.1"/>
    <property type="molecule type" value="Genomic_DNA"/>
</dbReference>
<accession>A0ABY8NYD6</accession>
<organism evidence="2 3">
    <name type="scientific">Arsenophonus apicola</name>
    <dbReference type="NCBI Taxonomy" id="2879119"/>
    <lineage>
        <taxon>Bacteria</taxon>
        <taxon>Pseudomonadati</taxon>
        <taxon>Pseudomonadota</taxon>
        <taxon>Gammaproteobacteria</taxon>
        <taxon>Enterobacterales</taxon>
        <taxon>Morganellaceae</taxon>
        <taxon>Arsenophonus</taxon>
    </lineage>
</organism>
<proteinExistence type="predicted"/>
<dbReference type="Proteomes" id="UP001231859">
    <property type="component" value="Plasmid paApi_AU1"/>
</dbReference>
<geneLocation type="plasmid" evidence="1 3">
    <name>paApi_AU3</name>
</geneLocation>
<evidence type="ECO:0000313" key="2">
    <source>
        <dbReference type="EMBL" id="WGO82261.1"/>
    </source>
</evidence>
<sequence length="106" mass="12085">MKKTDNALGVKPFLVFDINNQSSSKFFNTYDEAADYCIDNGISTFLEVGDFEYKKSEEISIKPKNFYFVPKNSDSIYVVDVNDFEEICESMTTGKIFITTNSNTIN</sequence>
<protein>
    <submittedName>
        <fullName evidence="2">Uncharacterized protein</fullName>
    </submittedName>
</protein>
<keyword evidence="3" id="KW-1185">Reference proteome</keyword>
<evidence type="ECO:0000313" key="1">
    <source>
        <dbReference type="EMBL" id="WGO82160.1"/>
    </source>
</evidence>
<name>A0ABY8NYD6_9GAMM</name>
<geneLocation type="plasmid" evidence="2 3">
    <name>paApi_AU1</name>
</geneLocation>
<keyword evidence="2" id="KW-0614">Plasmid</keyword>
<reference evidence="2 3" key="1">
    <citation type="submission" date="2023-04" db="EMBL/GenBank/DDBJ databases">
        <title>Genome dynamics across the evolutionary transition to endosymbiosis.</title>
        <authorList>
            <person name="Siozios S."/>
            <person name="Nadal-Jimenez P."/>
            <person name="Azagi T."/>
            <person name="Sprong H."/>
            <person name="Frost C.L."/>
            <person name="Parratt S.R."/>
            <person name="Taylor G."/>
            <person name="Brettell L."/>
            <person name="Lew K.C."/>
            <person name="Croft L."/>
            <person name="King K.C."/>
            <person name="Brockhurst M.A."/>
            <person name="Hypsa V."/>
            <person name="Novakova E."/>
            <person name="Darby A.C."/>
            <person name="Hurst G.D.D."/>
        </authorList>
    </citation>
    <scope>NUCLEOTIDE SEQUENCE [LARGE SCALE GENOMIC DNA]</scope>
    <source>
        <strain evidence="2">AApi_AU</strain>
        <strain evidence="3">aApi_AU</strain>
        <plasmid evidence="2 3">paApi_AU1</plasmid>
        <plasmid evidence="1 3">paApi_AU3</plasmid>
    </source>
</reference>
<dbReference type="RefSeq" id="WP_280936928.1">
    <property type="nucleotide sequence ID" value="NZ_CP123754.1"/>
</dbReference>
<dbReference type="Proteomes" id="UP001231859">
    <property type="component" value="Plasmid paApi_AU3"/>
</dbReference>